<reference evidence="2" key="1">
    <citation type="submission" date="2015-07" db="EMBL/GenBank/DDBJ databases">
        <title>Complete Genome of Thermincola ferriacetica strain Z-0001T.</title>
        <authorList>
            <person name="Lusk B."/>
            <person name="Badalamenti J.P."/>
            <person name="Parameswaran P."/>
            <person name="Bond D.R."/>
            <person name="Torres C.I."/>
        </authorList>
    </citation>
    <scope>NUCLEOTIDE SEQUENCE [LARGE SCALE GENOMIC DNA]</scope>
    <source>
        <strain evidence="2">Z-0001</strain>
    </source>
</reference>
<dbReference type="AlphaFoldDB" id="A0A0L6W5A9"/>
<organism evidence="1 2">
    <name type="scientific">Thermincola ferriacetica</name>
    <dbReference type="NCBI Taxonomy" id="281456"/>
    <lineage>
        <taxon>Bacteria</taxon>
        <taxon>Bacillati</taxon>
        <taxon>Bacillota</taxon>
        <taxon>Clostridia</taxon>
        <taxon>Eubacteriales</taxon>
        <taxon>Thermincolaceae</taxon>
        <taxon>Thermincola</taxon>
    </lineage>
</organism>
<dbReference type="PATRIC" id="fig|281456.6.peg.474"/>
<dbReference type="InterPro" id="IPR024479">
    <property type="entry name" value="DUF3866"/>
</dbReference>
<evidence type="ECO:0000313" key="1">
    <source>
        <dbReference type="EMBL" id="KNZ70767.1"/>
    </source>
</evidence>
<evidence type="ECO:0008006" key="3">
    <source>
        <dbReference type="Google" id="ProtNLM"/>
    </source>
</evidence>
<dbReference type="RefSeq" id="WP_052216681.1">
    <property type="nucleotide sequence ID" value="NZ_LGTE01000002.1"/>
</dbReference>
<dbReference type="Pfam" id="PF12982">
    <property type="entry name" value="DUF3866"/>
    <property type="match status" value="1"/>
</dbReference>
<protein>
    <recommendedName>
        <fullName evidence="3">DUF3866 domain-containing protein</fullName>
    </recommendedName>
</protein>
<evidence type="ECO:0000313" key="2">
    <source>
        <dbReference type="Proteomes" id="UP000037175"/>
    </source>
</evidence>
<comment type="caution">
    <text evidence="1">The sequence shown here is derived from an EMBL/GenBank/DDBJ whole genome shotgun (WGS) entry which is preliminary data.</text>
</comment>
<accession>A0A0L6W5A9</accession>
<sequence>MIRIRQGKVVKVLTENPVMKEVLVAVEGGEARAVNYNLLTGPVAEGDVVVLNTTAVHKSLGSGGWHFVMANLSVRETDTEEAGHIMKLRYTPGQVKCLAVEEEESPYHEAINACASVEGLPVIVSTLHSMLPLIAAGIRAISPKIRTAYIMTDGAALPIWFSKMVRNLTGKGWIAKTITIGHAFGGDLEAVNIYTGLAAAKVAAKADLVIIGMGPGIVGTGTRLGFTGVEQGEMINAVHVMEGLSVAVPRISFADPRARHRGVSHHSLTALGRIALARAKVVLPELEIGKAALINEQLAESGITEKHDIVVEDGKPAVDLVKSEGIKVTTMGRDIDQDLEFFLTAGAAGIAGAKLI</sequence>
<dbReference type="EMBL" id="LGTE01000002">
    <property type="protein sequence ID" value="KNZ70767.1"/>
    <property type="molecule type" value="Genomic_DNA"/>
</dbReference>
<name>A0A0L6W5A9_9FIRM</name>
<proteinExistence type="predicted"/>
<gene>
    <name evidence="1" type="ORF">Tfer_0446</name>
</gene>
<keyword evidence="2" id="KW-1185">Reference proteome</keyword>
<dbReference type="Proteomes" id="UP000037175">
    <property type="component" value="Unassembled WGS sequence"/>
</dbReference>